<evidence type="ECO:0000313" key="1">
    <source>
        <dbReference type="EMBL" id="KAK9126225.1"/>
    </source>
</evidence>
<proteinExistence type="predicted"/>
<gene>
    <name evidence="1" type="ORF">Scep_015071</name>
</gene>
<name>A0AAP0J3Y2_9MAGN</name>
<evidence type="ECO:0000313" key="2">
    <source>
        <dbReference type="Proteomes" id="UP001419268"/>
    </source>
</evidence>
<sequence>MVAMVLAREEERRESLRFARIGCLVNQCSMVEVGRTKSQLNLELKTSIEGMVRFQPSQFLF</sequence>
<dbReference type="AlphaFoldDB" id="A0AAP0J3Y2"/>
<protein>
    <submittedName>
        <fullName evidence="1">Uncharacterized protein</fullName>
    </submittedName>
</protein>
<comment type="caution">
    <text evidence="1">The sequence shown here is derived from an EMBL/GenBank/DDBJ whole genome shotgun (WGS) entry which is preliminary data.</text>
</comment>
<organism evidence="1 2">
    <name type="scientific">Stephania cephalantha</name>
    <dbReference type="NCBI Taxonomy" id="152367"/>
    <lineage>
        <taxon>Eukaryota</taxon>
        <taxon>Viridiplantae</taxon>
        <taxon>Streptophyta</taxon>
        <taxon>Embryophyta</taxon>
        <taxon>Tracheophyta</taxon>
        <taxon>Spermatophyta</taxon>
        <taxon>Magnoliopsida</taxon>
        <taxon>Ranunculales</taxon>
        <taxon>Menispermaceae</taxon>
        <taxon>Menispermoideae</taxon>
        <taxon>Cissampelideae</taxon>
        <taxon>Stephania</taxon>
    </lineage>
</organism>
<dbReference type="Proteomes" id="UP001419268">
    <property type="component" value="Unassembled WGS sequence"/>
</dbReference>
<keyword evidence="2" id="KW-1185">Reference proteome</keyword>
<dbReference type="EMBL" id="JBBNAG010000006">
    <property type="protein sequence ID" value="KAK9126225.1"/>
    <property type="molecule type" value="Genomic_DNA"/>
</dbReference>
<reference evidence="1 2" key="1">
    <citation type="submission" date="2024-01" db="EMBL/GenBank/DDBJ databases">
        <title>Genome assemblies of Stephania.</title>
        <authorList>
            <person name="Yang L."/>
        </authorList>
    </citation>
    <scope>NUCLEOTIDE SEQUENCE [LARGE SCALE GENOMIC DNA]</scope>
    <source>
        <strain evidence="1">JXDWG</strain>
        <tissue evidence="1">Leaf</tissue>
    </source>
</reference>
<accession>A0AAP0J3Y2</accession>